<dbReference type="GO" id="GO:0034755">
    <property type="term" value="P:iron ion transmembrane transport"/>
    <property type="evidence" value="ECO:0007669"/>
    <property type="project" value="TreeGrafter"/>
</dbReference>
<keyword evidence="4 7" id="KW-0812">Transmembrane</keyword>
<dbReference type="Proteomes" id="UP001190700">
    <property type="component" value="Unassembled WGS sequence"/>
</dbReference>
<dbReference type="PRINTS" id="PR00447">
    <property type="entry name" value="NATRESASSCMP"/>
</dbReference>
<sequence length="589" mass="63646">MGSDGNDVEVATGSNEDEIVITAGMSRFKKFMSFFGPGLLIATVYVDPGQIVVDMESGSVFQYRMLWALLFANGMGLMFQHLCSRLSIVTGRNMAVENRLEYPRNLRLFLWFTVELASIAADLGYVMGTATALTILTGMSLHWGVLLTGLDTFVALGVQAFGIRKVEALVGSLFGMVVVCYIMEVFYVKPSVLGVMDGMLPRLWHKNERYGYGDWLKLLCANLGAAVCPPNFFLQSALVRTRRTERSERGVMEAFEYNLYETSICLILATIVNAVMLILAAAHFYPDRVVSLAQGADMLNDVLGNSARFAFAIAMLCAGQSSSLTGVLSTQYILEGFFQINIPGYIVRLVTRAIAIIPAFIIVYAEGPDVAADLIEQAQVVVNFVVPFTVIPLTKFLCSEVKMGPYRLSPNLRLACWFCSAVAIFLNMLALWDFVNGLEDLPVVLRVALGSLVIGAYIYLSYYLAVRPVRIATAGLWDAAKDVSGTPGVGFFVSTGPPLSQMQVSVIVGVISVVVMFFGYLALGEAGSVKCLLDHVGVVVGEGCSIPQLQGRLSLSSPAPMAVTGIQESASMLSPPAVLEAAEALMGGQ</sequence>
<feature type="transmembrane region" description="Helical" evidence="7">
    <location>
        <begin position="410"/>
        <end position="432"/>
    </location>
</feature>
<keyword evidence="9" id="KW-1185">Reference proteome</keyword>
<gene>
    <name evidence="8" type="ORF">CYMTET_41983</name>
</gene>
<feature type="transmembrane region" description="Helical" evidence="7">
    <location>
        <begin position="108"/>
        <end position="128"/>
    </location>
</feature>
<feature type="transmembrane region" description="Helical" evidence="7">
    <location>
        <begin position="377"/>
        <end position="398"/>
    </location>
</feature>
<dbReference type="GO" id="GO:0005384">
    <property type="term" value="F:manganese ion transmembrane transporter activity"/>
    <property type="evidence" value="ECO:0007669"/>
    <property type="project" value="TreeGrafter"/>
</dbReference>
<dbReference type="NCBIfam" id="NF037982">
    <property type="entry name" value="Nramp_1"/>
    <property type="match status" value="1"/>
</dbReference>
<keyword evidence="5 7" id="KW-1133">Transmembrane helix</keyword>
<evidence type="ECO:0000313" key="8">
    <source>
        <dbReference type="EMBL" id="KAK3248555.1"/>
    </source>
</evidence>
<comment type="caution">
    <text evidence="8">The sequence shown here is derived from an EMBL/GenBank/DDBJ whole genome shotgun (WGS) entry which is preliminary data.</text>
</comment>
<feature type="transmembrane region" description="Helical" evidence="7">
    <location>
        <begin position="309"/>
        <end position="334"/>
    </location>
</feature>
<feature type="transmembrane region" description="Helical" evidence="7">
    <location>
        <begin position="346"/>
        <end position="365"/>
    </location>
</feature>
<evidence type="ECO:0000256" key="2">
    <source>
        <dbReference type="ARBA" id="ARBA00009965"/>
    </source>
</evidence>
<dbReference type="PANTHER" id="PTHR11706">
    <property type="entry name" value="SOLUTE CARRIER PROTEIN FAMILY 11 MEMBER"/>
    <property type="match status" value="1"/>
</dbReference>
<comment type="similarity">
    <text evidence="2">Belongs to the NRAMP (TC 2.A.55) family.</text>
</comment>
<keyword evidence="6 7" id="KW-0472">Membrane</keyword>
<dbReference type="AlphaFoldDB" id="A0AAE0C6Q4"/>
<feature type="transmembrane region" description="Helical" evidence="7">
    <location>
        <begin position="444"/>
        <end position="465"/>
    </location>
</feature>
<evidence type="ECO:0000256" key="7">
    <source>
        <dbReference type="SAM" id="Phobius"/>
    </source>
</evidence>
<evidence type="ECO:0000313" key="9">
    <source>
        <dbReference type="Proteomes" id="UP001190700"/>
    </source>
</evidence>
<feature type="transmembrane region" description="Helical" evidence="7">
    <location>
        <begin position="215"/>
        <end position="238"/>
    </location>
</feature>
<protein>
    <recommendedName>
        <fullName evidence="10">Natural resistance-associated macrophage protein</fullName>
    </recommendedName>
</protein>
<dbReference type="GO" id="GO:0015086">
    <property type="term" value="F:cadmium ion transmembrane transporter activity"/>
    <property type="evidence" value="ECO:0007669"/>
    <property type="project" value="TreeGrafter"/>
</dbReference>
<dbReference type="NCBIfam" id="TIGR01197">
    <property type="entry name" value="nramp"/>
    <property type="match status" value="1"/>
</dbReference>
<dbReference type="InterPro" id="IPR001046">
    <property type="entry name" value="NRAMP_fam"/>
</dbReference>
<accession>A0AAE0C6Q4</accession>
<evidence type="ECO:0008006" key="10">
    <source>
        <dbReference type="Google" id="ProtNLM"/>
    </source>
</evidence>
<proteinExistence type="inferred from homology"/>
<comment type="subcellular location">
    <subcellularLocation>
        <location evidence="1">Membrane</location>
        <topology evidence="1">Multi-pass membrane protein</topology>
    </subcellularLocation>
</comment>
<feature type="transmembrane region" description="Helical" evidence="7">
    <location>
        <begin position="259"/>
        <end position="285"/>
    </location>
</feature>
<evidence type="ECO:0000256" key="5">
    <source>
        <dbReference type="ARBA" id="ARBA00022989"/>
    </source>
</evidence>
<keyword evidence="3" id="KW-0813">Transport</keyword>
<organism evidence="8 9">
    <name type="scientific">Cymbomonas tetramitiformis</name>
    <dbReference type="NCBI Taxonomy" id="36881"/>
    <lineage>
        <taxon>Eukaryota</taxon>
        <taxon>Viridiplantae</taxon>
        <taxon>Chlorophyta</taxon>
        <taxon>Pyramimonadophyceae</taxon>
        <taxon>Pyramimonadales</taxon>
        <taxon>Pyramimonadaceae</taxon>
        <taxon>Cymbomonas</taxon>
    </lineage>
</organism>
<feature type="transmembrane region" description="Helical" evidence="7">
    <location>
        <begin position="34"/>
        <end position="53"/>
    </location>
</feature>
<dbReference type="PANTHER" id="PTHR11706:SF33">
    <property type="entry name" value="NATURAL RESISTANCE-ASSOCIATED MACROPHAGE PROTEIN 2"/>
    <property type="match status" value="1"/>
</dbReference>
<evidence type="ECO:0000256" key="3">
    <source>
        <dbReference type="ARBA" id="ARBA00022448"/>
    </source>
</evidence>
<feature type="transmembrane region" description="Helical" evidence="7">
    <location>
        <begin position="65"/>
        <end position="88"/>
    </location>
</feature>
<feature type="transmembrane region" description="Helical" evidence="7">
    <location>
        <begin position="140"/>
        <end position="161"/>
    </location>
</feature>
<reference evidence="8 9" key="1">
    <citation type="journal article" date="2015" name="Genome Biol. Evol.">
        <title>Comparative Genomics of a Bacterivorous Green Alga Reveals Evolutionary Causalities and Consequences of Phago-Mixotrophic Mode of Nutrition.</title>
        <authorList>
            <person name="Burns J.A."/>
            <person name="Paasch A."/>
            <person name="Narechania A."/>
            <person name="Kim E."/>
        </authorList>
    </citation>
    <scope>NUCLEOTIDE SEQUENCE [LARGE SCALE GENOMIC DNA]</scope>
    <source>
        <strain evidence="8 9">PLY_AMNH</strain>
    </source>
</reference>
<name>A0AAE0C6Q4_9CHLO</name>
<evidence type="ECO:0000256" key="6">
    <source>
        <dbReference type="ARBA" id="ARBA00023136"/>
    </source>
</evidence>
<dbReference type="Pfam" id="PF01566">
    <property type="entry name" value="Nramp"/>
    <property type="match status" value="1"/>
</dbReference>
<dbReference type="GO" id="GO:0005886">
    <property type="term" value="C:plasma membrane"/>
    <property type="evidence" value="ECO:0007669"/>
    <property type="project" value="TreeGrafter"/>
</dbReference>
<evidence type="ECO:0000256" key="4">
    <source>
        <dbReference type="ARBA" id="ARBA00022692"/>
    </source>
</evidence>
<feature type="transmembrane region" description="Helical" evidence="7">
    <location>
        <begin position="168"/>
        <end position="188"/>
    </location>
</feature>
<evidence type="ECO:0000256" key="1">
    <source>
        <dbReference type="ARBA" id="ARBA00004141"/>
    </source>
</evidence>
<dbReference type="EMBL" id="LGRX02027972">
    <property type="protein sequence ID" value="KAK3248555.1"/>
    <property type="molecule type" value="Genomic_DNA"/>
</dbReference>
<feature type="transmembrane region" description="Helical" evidence="7">
    <location>
        <begin position="504"/>
        <end position="523"/>
    </location>
</feature>